<evidence type="ECO:0000256" key="11">
    <source>
        <dbReference type="PROSITE-ProRule" id="PRU01122"/>
    </source>
</evidence>
<proteinExistence type="evidence at transcript level"/>
<dbReference type="Pfam" id="PF05362">
    <property type="entry name" value="Lon_C"/>
    <property type="match status" value="1"/>
</dbReference>
<feature type="domain" description="Lon proteolytic" evidence="14">
    <location>
        <begin position="664"/>
        <end position="846"/>
    </location>
</feature>
<dbReference type="Gene3D" id="1.20.58.1480">
    <property type="match status" value="1"/>
</dbReference>
<comment type="function">
    <text evidence="9">ATP-dependent serine protease that mediates the selective degradation of mutant and abnormal proteins as well as certain short-lived regulatory proteins. Required for cellular homeostasis and for survival from DNA damage and developmental changes induced by stress. Degrades polypeptides processively to yield small peptide fragments that are 5 to 10 amino acids long. Binds to DNA in a double-stranded, site-specific manner.</text>
</comment>
<name>A0ABW9KHW0_9BACT</name>
<keyword evidence="5 9" id="KW-0378">Hydrolase</keyword>
<dbReference type="InterPro" id="IPR046336">
    <property type="entry name" value="Lon_prtase_N_sf"/>
</dbReference>
<evidence type="ECO:0000259" key="15">
    <source>
        <dbReference type="PROSITE" id="PS51787"/>
    </source>
</evidence>
<dbReference type="InterPro" id="IPR027417">
    <property type="entry name" value="P-loop_NTPase"/>
</dbReference>
<dbReference type="Gene3D" id="1.20.5.5270">
    <property type="match status" value="1"/>
</dbReference>
<gene>
    <name evidence="9 16" type="primary">lon</name>
    <name evidence="16" type="ORF">ACK2TP_06265</name>
</gene>
<dbReference type="InterPro" id="IPR004815">
    <property type="entry name" value="Lon_bac/euk-typ"/>
</dbReference>
<keyword evidence="17" id="KW-1185">Reference proteome</keyword>
<keyword evidence="4 9" id="KW-0547">Nucleotide-binding</keyword>
<dbReference type="InterPro" id="IPR003593">
    <property type="entry name" value="AAA+_ATPase"/>
</dbReference>
<dbReference type="SUPFAM" id="SSF54211">
    <property type="entry name" value="Ribosomal protein S5 domain 2-like"/>
    <property type="match status" value="1"/>
</dbReference>
<dbReference type="InterPro" id="IPR015947">
    <property type="entry name" value="PUA-like_sf"/>
</dbReference>
<dbReference type="Pfam" id="PF02190">
    <property type="entry name" value="LON_substr_bdg"/>
    <property type="match status" value="1"/>
</dbReference>
<dbReference type="InterPro" id="IPR008269">
    <property type="entry name" value="Lon_proteolytic"/>
</dbReference>
<dbReference type="PROSITE" id="PS51787">
    <property type="entry name" value="LON_N"/>
    <property type="match status" value="1"/>
</dbReference>
<evidence type="ECO:0000256" key="3">
    <source>
        <dbReference type="ARBA" id="ARBA00022670"/>
    </source>
</evidence>
<evidence type="ECO:0000256" key="5">
    <source>
        <dbReference type="ARBA" id="ARBA00022801"/>
    </source>
</evidence>
<dbReference type="SMART" id="SM00464">
    <property type="entry name" value="LON"/>
    <property type="match status" value="1"/>
</dbReference>
<comment type="caution">
    <text evidence="16">The sequence shown here is derived from an EMBL/GenBank/DDBJ whole genome shotgun (WGS) entry which is preliminary data.</text>
</comment>
<keyword evidence="2 9" id="KW-0963">Cytoplasm</keyword>
<dbReference type="Pfam" id="PF22667">
    <property type="entry name" value="Lon_lid"/>
    <property type="match status" value="1"/>
</dbReference>
<organism evidence="16 17">
    <name type="scientific">Terriglobus aquaticus</name>
    <dbReference type="NCBI Taxonomy" id="940139"/>
    <lineage>
        <taxon>Bacteria</taxon>
        <taxon>Pseudomonadati</taxon>
        <taxon>Acidobacteriota</taxon>
        <taxon>Terriglobia</taxon>
        <taxon>Terriglobales</taxon>
        <taxon>Acidobacteriaceae</taxon>
        <taxon>Terriglobus</taxon>
    </lineage>
</organism>
<dbReference type="InterPro" id="IPR008268">
    <property type="entry name" value="Peptidase_S16_AS"/>
</dbReference>
<keyword evidence="6 9" id="KW-0720">Serine protease</keyword>
<dbReference type="RefSeq" id="WP_263413112.1">
    <property type="nucleotide sequence ID" value="NZ_BAABBH010000001.1"/>
</dbReference>
<accession>A0ABW9KHW0</accession>
<dbReference type="InterPro" id="IPR003111">
    <property type="entry name" value="Lon_prtase_N"/>
</dbReference>
<evidence type="ECO:0000259" key="14">
    <source>
        <dbReference type="PROSITE" id="PS51786"/>
    </source>
</evidence>
<dbReference type="HAMAP" id="MF_01973">
    <property type="entry name" value="lon_bact"/>
    <property type="match status" value="1"/>
</dbReference>
<comment type="similarity">
    <text evidence="9 10 11 12">Belongs to the peptidase S16 family.</text>
</comment>
<evidence type="ECO:0000256" key="2">
    <source>
        <dbReference type="ARBA" id="ARBA00022490"/>
    </source>
</evidence>
<dbReference type="InterPro" id="IPR027065">
    <property type="entry name" value="Lon_Prtase"/>
</dbReference>
<feature type="binding site" evidence="9">
    <location>
        <begin position="372"/>
        <end position="379"/>
    </location>
    <ligand>
        <name>ATP</name>
        <dbReference type="ChEBI" id="CHEBI:30616"/>
    </ligand>
</feature>
<feature type="domain" description="Lon N-terminal" evidence="15">
    <location>
        <begin position="26"/>
        <end position="220"/>
    </location>
</feature>
<dbReference type="SUPFAM" id="SSF88697">
    <property type="entry name" value="PUA domain-like"/>
    <property type="match status" value="1"/>
</dbReference>
<reference evidence="16 17" key="1">
    <citation type="submission" date="2024-12" db="EMBL/GenBank/DDBJ databases">
        <authorList>
            <person name="Lee Y."/>
        </authorList>
    </citation>
    <scope>NUCLEOTIDE SEQUENCE [LARGE SCALE GENOMIC DNA]</scope>
    <source>
        <strain evidence="16 17">03SUJ4</strain>
    </source>
</reference>
<dbReference type="EMBL" id="JBJYXY010000001">
    <property type="protein sequence ID" value="MFN2975361.1"/>
    <property type="molecule type" value="Genomic_DNA"/>
</dbReference>
<comment type="subcellular location">
    <subcellularLocation>
        <location evidence="1 9 10">Cytoplasm</location>
    </subcellularLocation>
</comment>
<evidence type="ECO:0000313" key="16">
    <source>
        <dbReference type="EMBL" id="MFN2975361.1"/>
    </source>
</evidence>
<dbReference type="PROSITE" id="PS51786">
    <property type="entry name" value="LON_PROTEOLYTIC"/>
    <property type="match status" value="1"/>
</dbReference>
<evidence type="ECO:0000256" key="9">
    <source>
        <dbReference type="HAMAP-Rule" id="MF_01973"/>
    </source>
</evidence>
<evidence type="ECO:0000256" key="7">
    <source>
        <dbReference type="ARBA" id="ARBA00022840"/>
    </source>
</evidence>
<evidence type="ECO:0000256" key="10">
    <source>
        <dbReference type="PIRNR" id="PIRNR001174"/>
    </source>
</evidence>
<dbReference type="InterPro" id="IPR014721">
    <property type="entry name" value="Ribsml_uS5_D2-typ_fold_subgr"/>
</dbReference>
<dbReference type="InterPro" id="IPR054594">
    <property type="entry name" value="Lon_lid"/>
</dbReference>
<dbReference type="Gene3D" id="2.30.130.40">
    <property type="entry name" value="LON domain-like"/>
    <property type="match status" value="1"/>
</dbReference>
<comment type="induction">
    <text evidence="9">By heat shock.</text>
</comment>
<comment type="subunit">
    <text evidence="9 10">Homohexamer. Organized in a ring with a central cavity.</text>
</comment>
<comment type="catalytic activity">
    <reaction evidence="9 10 11">
        <text>Hydrolysis of proteins in presence of ATP.</text>
        <dbReference type="EC" id="3.4.21.53"/>
    </reaction>
</comment>
<dbReference type="InterPro" id="IPR020568">
    <property type="entry name" value="Ribosomal_Su5_D2-typ_SF"/>
</dbReference>
<dbReference type="Gene3D" id="1.10.8.60">
    <property type="match status" value="1"/>
</dbReference>
<evidence type="ECO:0000256" key="1">
    <source>
        <dbReference type="ARBA" id="ARBA00004496"/>
    </source>
</evidence>
<sequence length="865" mass="95532">MPNDFLSVIQPNAGQEQAKPSSQRALPVLPVRETVLFPHAVMPLTVGRESSIQLIQSLGDERTILVVAQRDARQDTPDAADLHETGTIATIHKVVKMPNQSLFVFTEGMERARLGDFEQTAPFLTATYERWPDLDVVNSPELEALQRNVVSQFQQIVTASPTLSDDLQTIALNIDEPGRLADFIASSLPFLTTTDKQDLLETPDIAARLERLNRHLVKELEVQQLRSKIQNEVQDAVQQSQREYYLREQMKAISKELGEGDEGNKDVEELRAKIEAAGMPADTKKEALKELGRLQRMNPAQPDYGMTRNYVEWLALLPWSKSSGGEVDIRKAEECLNEDHYGLQKVKDRILDYLSVRRLKPDMKGPILCFVGPPGVGKTSLGKSIARALGRKFARISLGGMHDEAEIRGHRRTYIGAMPGQIVQNLKRVETNDPVFMLDEIDKLGRDFRGDPAAALLETLDPAQNGTFRDNYLDQPFDLSKVLFICTANQLDPIPAPLLDRMEIIELTGYTEEEKVNIAERYLVPRQIKENGIEPEGSHPEPVTTDTATAAVGDDRGELLNGDAAVSHSTAEATAEVPESNKPEELQGEPRIVFPRESLAIIARHYTREAGVRKLEQLVGTVCRKQARRIAEGKTEPLTVTDEVIHQFLGGYKVRVDTEIAERTKRSGVAVGLAWTPVGGDVLFIEANKMKGKGSFQITGQIGDVMKESMQAALTWVRSNAGLLRLDEDVLKDIDLHLHVPAGAIPKDGPSAGVTMATAIVSLLTDRPVRPLLAMTGEITLSGNVLPVGGIKEKFLAAKRAGVRDVILPIDVKPNVEEDLTADQIEGVTIHYASRIEDVLDVALPHTLREAQQAEQVREELLSAA</sequence>
<dbReference type="Gene3D" id="3.40.50.300">
    <property type="entry name" value="P-loop containing nucleotide triphosphate hydrolases"/>
    <property type="match status" value="1"/>
</dbReference>
<dbReference type="Proteomes" id="UP001634747">
    <property type="component" value="Unassembled WGS sequence"/>
</dbReference>
<dbReference type="SMART" id="SM00382">
    <property type="entry name" value="AAA"/>
    <property type="match status" value="1"/>
</dbReference>
<dbReference type="PROSITE" id="PS01046">
    <property type="entry name" value="LON_SER"/>
    <property type="match status" value="1"/>
</dbReference>
<evidence type="ECO:0000256" key="4">
    <source>
        <dbReference type="ARBA" id="ARBA00022741"/>
    </source>
</evidence>
<dbReference type="EC" id="3.4.21.53" evidence="9 10"/>
<dbReference type="PRINTS" id="PR00830">
    <property type="entry name" value="ENDOLAPTASE"/>
</dbReference>
<dbReference type="Pfam" id="PF00004">
    <property type="entry name" value="AAA"/>
    <property type="match status" value="1"/>
</dbReference>
<dbReference type="Gene3D" id="3.30.230.10">
    <property type="match status" value="1"/>
</dbReference>
<dbReference type="CDD" id="cd19500">
    <property type="entry name" value="RecA-like_Lon"/>
    <property type="match status" value="1"/>
</dbReference>
<evidence type="ECO:0000256" key="12">
    <source>
        <dbReference type="RuleBase" id="RU000591"/>
    </source>
</evidence>
<evidence type="ECO:0000256" key="6">
    <source>
        <dbReference type="ARBA" id="ARBA00022825"/>
    </source>
</evidence>
<dbReference type="SUPFAM" id="SSF52540">
    <property type="entry name" value="P-loop containing nucleoside triphosphate hydrolases"/>
    <property type="match status" value="1"/>
</dbReference>
<keyword evidence="8 9" id="KW-0346">Stress response</keyword>
<keyword evidence="7 9" id="KW-0067">ATP-binding</keyword>
<dbReference type="NCBIfam" id="TIGR00763">
    <property type="entry name" value="lon"/>
    <property type="match status" value="1"/>
</dbReference>
<dbReference type="InterPro" id="IPR027543">
    <property type="entry name" value="Lon_bac"/>
</dbReference>
<evidence type="ECO:0000256" key="8">
    <source>
        <dbReference type="ARBA" id="ARBA00023016"/>
    </source>
</evidence>
<dbReference type="InterPro" id="IPR003959">
    <property type="entry name" value="ATPase_AAA_core"/>
</dbReference>
<feature type="region of interest" description="Disordered" evidence="13">
    <location>
        <begin position="566"/>
        <end position="586"/>
    </location>
</feature>
<dbReference type="PANTHER" id="PTHR10046">
    <property type="entry name" value="ATP DEPENDENT LON PROTEASE FAMILY MEMBER"/>
    <property type="match status" value="1"/>
</dbReference>
<dbReference type="GO" id="GO:0004252">
    <property type="term" value="F:serine-type endopeptidase activity"/>
    <property type="evidence" value="ECO:0007669"/>
    <property type="project" value="UniProtKB-EC"/>
</dbReference>
<evidence type="ECO:0000313" key="17">
    <source>
        <dbReference type="Proteomes" id="UP001634747"/>
    </source>
</evidence>
<evidence type="ECO:0000256" key="13">
    <source>
        <dbReference type="SAM" id="MobiDB-lite"/>
    </source>
</evidence>
<feature type="active site" evidence="9 11">
    <location>
        <position position="794"/>
    </location>
</feature>
<keyword evidence="3 9" id="KW-0645">Protease</keyword>
<protein>
    <recommendedName>
        <fullName evidence="9 10">Lon protease</fullName>
        <ecNumber evidence="9 10">3.4.21.53</ecNumber>
    </recommendedName>
    <alternativeName>
        <fullName evidence="9">ATP-dependent protease La</fullName>
    </alternativeName>
</protein>
<dbReference type="PIRSF" id="PIRSF001174">
    <property type="entry name" value="Lon_proteas"/>
    <property type="match status" value="1"/>
</dbReference>
<feature type="active site" evidence="9 11">
    <location>
        <position position="751"/>
    </location>
</feature>